<dbReference type="RefSeq" id="WP_118910909.1">
    <property type="nucleotide sequence ID" value="NZ_QOCS01000014.1"/>
</dbReference>
<evidence type="ECO:0000313" key="2">
    <source>
        <dbReference type="Proteomes" id="UP000284822"/>
    </source>
</evidence>
<comment type="caution">
    <text evidence="1">The sequence shown here is derived from an EMBL/GenBank/DDBJ whole genome shotgun (WGS) entry which is preliminary data.</text>
</comment>
<accession>A0A3R6ZUV6</accession>
<evidence type="ECO:0000313" key="1">
    <source>
        <dbReference type="EMBL" id="RHW46062.1"/>
    </source>
</evidence>
<dbReference type="EMBL" id="QOCS01000014">
    <property type="protein sequence ID" value="RHW46062.1"/>
    <property type="molecule type" value="Genomic_DNA"/>
</dbReference>
<dbReference type="AlphaFoldDB" id="A0A3R6ZUV6"/>
<proteinExistence type="predicted"/>
<dbReference type="Proteomes" id="UP000284822">
    <property type="component" value="Unassembled WGS sequence"/>
</dbReference>
<reference evidence="1 2" key="1">
    <citation type="submission" date="2018-07" db="EMBL/GenBank/DDBJ databases">
        <title>Genome sequences of six Lactobacillus spp. isolated from bumble bee guts.</title>
        <authorList>
            <person name="Motta E.V.S."/>
            <person name="Moran N.A."/>
        </authorList>
    </citation>
    <scope>NUCLEOTIDE SEQUENCE [LARGE SCALE GENOMIC DNA]</scope>
    <source>
        <strain evidence="1 2">LV-8.1</strain>
    </source>
</reference>
<sequence>MNNVIAYLLNYAFQHEFDYIIMNDAPSIWPSVACPQRNLMFINLNWENKTEIPFQLAHEIGHMLEGNTCYMYNDFYRIKIQSENQADLHAIDLLRQYCLDNDISFESSIIFTQQFGIPSHLYEIVQYRWYA</sequence>
<organism evidence="1 2">
    <name type="scientific">Bombilactobacillus bombi</name>
    <dbReference type="NCBI Taxonomy" id="1303590"/>
    <lineage>
        <taxon>Bacteria</taxon>
        <taxon>Bacillati</taxon>
        <taxon>Bacillota</taxon>
        <taxon>Bacilli</taxon>
        <taxon>Lactobacillales</taxon>
        <taxon>Lactobacillaceae</taxon>
        <taxon>Bombilactobacillus</taxon>
    </lineage>
</organism>
<name>A0A3R6ZUV6_9LACO</name>
<protein>
    <recommendedName>
        <fullName evidence="3">ImmA/IrrE family metallo-endopeptidase</fullName>
    </recommendedName>
</protein>
<gene>
    <name evidence="1" type="ORF">DS832_06845</name>
</gene>
<evidence type="ECO:0008006" key="3">
    <source>
        <dbReference type="Google" id="ProtNLM"/>
    </source>
</evidence>